<reference evidence="2 3" key="1">
    <citation type="submission" date="2015-07" db="EMBL/GenBank/DDBJ databases">
        <title>Comparative genomics of the Sigatoka disease complex on banana suggests a link between parallel evolutionary changes in Pseudocercospora fijiensis and Pseudocercospora eumusae and increased virulence on the banana host.</title>
        <authorList>
            <person name="Chang T.-C."/>
            <person name="Salvucci A."/>
            <person name="Crous P.W."/>
            <person name="Stergiopoulos I."/>
        </authorList>
    </citation>
    <scope>NUCLEOTIDE SEQUENCE [LARGE SCALE GENOMIC DNA]</scope>
    <source>
        <strain evidence="2 3">CBS 114824</strain>
    </source>
</reference>
<comment type="caution">
    <text evidence="2">The sequence shown here is derived from an EMBL/GenBank/DDBJ whole genome shotgun (WGS) entry which is preliminary data.</text>
</comment>
<accession>A0A139HCT4</accession>
<feature type="domain" description="Fungal STAND N-terminal Goodbye" evidence="1">
    <location>
        <begin position="2"/>
        <end position="44"/>
    </location>
</feature>
<evidence type="ECO:0000313" key="3">
    <source>
        <dbReference type="Proteomes" id="UP000070133"/>
    </source>
</evidence>
<keyword evidence="3" id="KW-1185">Reference proteome</keyword>
<sequence>MFPGGSQVLGAVGILVNAGQGVIQSFDAVSGLFEHLGHCKKRLNEVSHEDIPDSLLPVYQLMLIGLMKVLALATKTTFRLTKDVK</sequence>
<evidence type="ECO:0000313" key="2">
    <source>
        <dbReference type="EMBL" id="KXT00223.1"/>
    </source>
</evidence>
<dbReference type="Pfam" id="PF17109">
    <property type="entry name" value="Goodbye"/>
    <property type="match status" value="1"/>
</dbReference>
<organism evidence="2 3">
    <name type="scientific">Pseudocercospora eumusae</name>
    <dbReference type="NCBI Taxonomy" id="321146"/>
    <lineage>
        <taxon>Eukaryota</taxon>
        <taxon>Fungi</taxon>
        <taxon>Dikarya</taxon>
        <taxon>Ascomycota</taxon>
        <taxon>Pezizomycotina</taxon>
        <taxon>Dothideomycetes</taxon>
        <taxon>Dothideomycetidae</taxon>
        <taxon>Mycosphaerellales</taxon>
        <taxon>Mycosphaerellaceae</taxon>
        <taxon>Pseudocercospora</taxon>
    </lineage>
</organism>
<dbReference type="EMBL" id="LFZN01000078">
    <property type="protein sequence ID" value="KXT00223.1"/>
    <property type="molecule type" value="Genomic_DNA"/>
</dbReference>
<dbReference type="OrthoDB" id="2913095at2759"/>
<gene>
    <name evidence="2" type="ORF">AC578_7015</name>
</gene>
<dbReference type="AlphaFoldDB" id="A0A139HCT4"/>
<name>A0A139HCT4_9PEZI</name>
<protein>
    <recommendedName>
        <fullName evidence="1">Fungal STAND N-terminal Goodbye domain-containing protein</fullName>
    </recommendedName>
</protein>
<dbReference type="Proteomes" id="UP000070133">
    <property type="component" value="Unassembled WGS sequence"/>
</dbReference>
<dbReference type="InterPro" id="IPR031350">
    <property type="entry name" value="Goodbye_dom"/>
</dbReference>
<proteinExistence type="predicted"/>
<evidence type="ECO:0000259" key="1">
    <source>
        <dbReference type="Pfam" id="PF17109"/>
    </source>
</evidence>